<accession>A0A972GVM5</accession>
<dbReference type="SUPFAM" id="SSF101697">
    <property type="entry name" value="Hypothetical protein YfhH"/>
    <property type="match status" value="1"/>
</dbReference>
<dbReference type="InterPro" id="IPR014938">
    <property type="entry name" value="YfhH-like"/>
</dbReference>
<dbReference type="Proteomes" id="UP000641588">
    <property type="component" value="Unassembled WGS sequence"/>
</dbReference>
<dbReference type="RefSeq" id="WP_171653511.1">
    <property type="nucleotide sequence ID" value="NZ_WHOD01000070.1"/>
</dbReference>
<proteinExistence type="predicted"/>
<name>A0A972GVM5_9BACL</name>
<dbReference type="AlphaFoldDB" id="A0A972GVM5"/>
<keyword evidence="2" id="KW-1185">Reference proteome</keyword>
<comment type="caution">
    <text evidence="1">The sequence shown here is derived from an EMBL/GenBank/DDBJ whole genome shotgun (WGS) entry which is preliminary data.</text>
</comment>
<evidence type="ECO:0000313" key="2">
    <source>
        <dbReference type="Proteomes" id="UP000641588"/>
    </source>
</evidence>
<sequence length="99" mass="11439">MKKLYSQMSREELELEMLQSLEAMEKAEFPSHKEMLERKYYTAKAYTLNPLDYPPGIYQVIGHPEGAIFKLNYVNGIMGWGEMGEDLESSFPLSMLLPN</sequence>
<dbReference type="Gene3D" id="2.30.30.340">
    <property type="entry name" value="Hypothetical protein YfhH like domains"/>
    <property type="match status" value="1"/>
</dbReference>
<reference evidence="1" key="1">
    <citation type="submission" date="2019-10" db="EMBL/GenBank/DDBJ databases">
        <title>Description of Paenibacillus glebae sp. nov.</title>
        <authorList>
            <person name="Carlier A."/>
            <person name="Qi S."/>
        </authorList>
    </citation>
    <scope>NUCLEOTIDE SEQUENCE</scope>
    <source>
        <strain evidence="1">LMG 31456</strain>
    </source>
</reference>
<dbReference type="EMBL" id="WHOD01000070">
    <property type="protein sequence ID" value="NOU95309.1"/>
    <property type="molecule type" value="Genomic_DNA"/>
</dbReference>
<protein>
    <submittedName>
        <fullName evidence="1">DUF1811 family protein</fullName>
    </submittedName>
</protein>
<organism evidence="1 2">
    <name type="scientific">Paenibacillus foliorum</name>
    <dbReference type="NCBI Taxonomy" id="2654974"/>
    <lineage>
        <taxon>Bacteria</taxon>
        <taxon>Bacillati</taxon>
        <taxon>Bacillota</taxon>
        <taxon>Bacilli</taxon>
        <taxon>Bacillales</taxon>
        <taxon>Paenibacillaceae</taxon>
        <taxon>Paenibacillus</taxon>
    </lineage>
</organism>
<evidence type="ECO:0000313" key="1">
    <source>
        <dbReference type="EMBL" id="NOU95309.1"/>
    </source>
</evidence>
<dbReference type="Gene3D" id="1.10.287.880">
    <property type="entry name" value="Hypothetical protein YfhH domain"/>
    <property type="match status" value="1"/>
</dbReference>
<dbReference type="InterPro" id="IPR036289">
    <property type="entry name" value="YfhH"/>
</dbReference>
<gene>
    <name evidence="1" type="ORF">GC093_19060</name>
</gene>
<dbReference type="Pfam" id="PF08838">
    <property type="entry name" value="DUF1811"/>
    <property type="match status" value="1"/>
</dbReference>